<name>A0ABR3JY81_9AGAR</name>
<organism evidence="1 2">
    <name type="scientific">Hohenbuehelia grisea</name>
    <dbReference type="NCBI Taxonomy" id="104357"/>
    <lineage>
        <taxon>Eukaryota</taxon>
        <taxon>Fungi</taxon>
        <taxon>Dikarya</taxon>
        <taxon>Basidiomycota</taxon>
        <taxon>Agaricomycotina</taxon>
        <taxon>Agaricomycetes</taxon>
        <taxon>Agaricomycetidae</taxon>
        <taxon>Agaricales</taxon>
        <taxon>Pleurotineae</taxon>
        <taxon>Pleurotaceae</taxon>
        <taxon>Hohenbuehelia</taxon>
    </lineage>
</organism>
<dbReference type="Gene3D" id="3.40.50.1820">
    <property type="entry name" value="alpha/beta hydrolase"/>
    <property type="match status" value="1"/>
</dbReference>
<comment type="caution">
    <text evidence="1">The sequence shown here is derived from an EMBL/GenBank/DDBJ whole genome shotgun (WGS) entry which is preliminary data.</text>
</comment>
<dbReference type="EMBL" id="JASNQZ010000002">
    <property type="protein sequence ID" value="KAL0960092.1"/>
    <property type="molecule type" value="Genomic_DNA"/>
</dbReference>
<sequence>MIIFGDAQKLFVPPAIVDIFKPHFTDLVLEIVSGGHASFEDSPARVIAVISSFVSDVLKKQKKQAPSARKLSHSDRAP</sequence>
<dbReference type="Proteomes" id="UP001556367">
    <property type="component" value="Unassembled WGS sequence"/>
</dbReference>
<evidence type="ECO:0000313" key="1">
    <source>
        <dbReference type="EMBL" id="KAL0960092.1"/>
    </source>
</evidence>
<evidence type="ECO:0000313" key="2">
    <source>
        <dbReference type="Proteomes" id="UP001556367"/>
    </source>
</evidence>
<protein>
    <submittedName>
        <fullName evidence="1">Uncharacterized protein</fullName>
    </submittedName>
</protein>
<accession>A0ABR3JY81</accession>
<gene>
    <name evidence="1" type="ORF">HGRIS_011736</name>
</gene>
<proteinExistence type="predicted"/>
<reference evidence="2" key="1">
    <citation type="submission" date="2024-06" db="EMBL/GenBank/DDBJ databases">
        <title>Multi-omics analyses provide insights into the biosynthesis of the anticancer antibiotic pleurotin in Hohenbuehelia grisea.</title>
        <authorList>
            <person name="Weaver J.A."/>
            <person name="Alberti F."/>
        </authorList>
    </citation>
    <scope>NUCLEOTIDE SEQUENCE [LARGE SCALE GENOMIC DNA]</scope>
    <source>
        <strain evidence="2">T-177</strain>
    </source>
</reference>
<keyword evidence="2" id="KW-1185">Reference proteome</keyword>
<dbReference type="InterPro" id="IPR029058">
    <property type="entry name" value="AB_hydrolase_fold"/>
</dbReference>